<evidence type="ECO:0000256" key="1">
    <source>
        <dbReference type="SAM" id="Phobius"/>
    </source>
</evidence>
<sequence>MYWATESYTHWIAARAHLGRDLTGPERREVLVDGLPLVAACGVPALVLVAEGVLGVEARTGILLALVVNVGLLVRVGWTMATSGGLRGWRRGSAATGTGLLGVLMIALKLALHRPRRRVAGAGTRGATWARTCRRGASVRPPAVRCGPPCRAVRWPTRA</sequence>
<reference evidence="2 5" key="2">
    <citation type="submission" date="2021-01" db="EMBL/GenBank/DDBJ databases">
        <title>Whole genome shotgun sequence of Cellulomonas oligotrophica NBRC 109435.</title>
        <authorList>
            <person name="Komaki H."/>
            <person name="Tamura T."/>
        </authorList>
    </citation>
    <scope>NUCLEOTIDE SEQUENCE [LARGE SCALE GENOMIC DNA]</scope>
    <source>
        <strain evidence="2 5">NBRC 109435</strain>
    </source>
</reference>
<dbReference type="Proteomes" id="UP000577956">
    <property type="component" value="Unassembled WGS sequence"/>
</dbReference>
<dbReference type="EMBL" id="JACCBK010000001">
    <property type="protein sequence ID" value="NYD87013.1"/>
    <property type="molecule type" value="Genomic_DNA"/>
</dbReference>
<keyword evidence="1" id="KW-0812">Transmembrane</keyword>
<feature type="transmembrane region" description="Helical" evidence="1">
    <location>
        <begin position="61"/>
        <end position="81"/>
    </location>
</feature>
<accession>A0A7Y9FGZ5</accession>
<evidence type="ECO:0000313" key="5">
    <source>
        <dbReference type="Proteomes" id="UP000618382"/>
    </source>
</evidence>
<dbReference type="Proteomes" id="UP000618382">
    <property type="component" value="Unassembled WGS sequence"/>
</dbReference>
<proteinExistence type="predicted"/>
<dbReference type="RefSeq" id="WP_179625373.1">
    <property type="nucleotide sequence ID" value="NZ_BAABFI010000008.1"/>
</dbReference>
<keyword evidence="5" id="KW-1185">Reference proteome</keyword>
<keyword evidence="1" id="KW-1133">Transmembrane helix</keyword>
<evidence type="ECO:0000313" key="4">
    <source>
        <dbReference type="Proteomes" id="UP000577956"/>
    </source>
</evidence>
<feature type="transmembrane region" description="Helical" evidence="1">
    <location>
        <begin position="93"/>
        <end position="112"/>
    </location>
</feature>
<dbReference type="EMBL" id="BONN01000003">
    <property type="protein sequence ID" value="GIG32201.1"/>
    <property type="molecule type" value="Genomic_DNA"/>
</dbReference>
<evidence type="ECO:0000313" key="3">
    <source>
        <dbReference type="EMBL" id="NYD87013.1"/>
    </source>
</evidence>
<dbReference type="AlphaFoldDB" id="A0A7Y9FGZ5"/>
<keyword evidence="1" id="KW-0472">Membrane</keyword>
<reference evidence="3 4" key="1">
    <citation type="submission" date="2020-07" db="EMBL/GenBank/DDBJ databases">
        <title>Sequencing the genomes of 1000 actinobacteria strains.</title>
        <authorList>
            <person name="Klenk H.-P."/>
        </authorList>
    </citation>
    <scope>NUCLEOTIDE SEQUENCE [LARGE SCALE GENOMIC DNA]</scope>
    <source>
        <strain evidence="3 4">DSM 24482</strain>
    </source>
</reference>
<feature type="transmembrane region" description="Helical" evidence="1">
    <location>
        <begin position="34"/>
        <end position="54"/>
    </location>
</feature>
<comment type="caution">
    <text evidence="3">The sequence shown here is derived from an EMBL/GenBank/DDBJ whole genome shotgun (WGS) entry which is preliminary data.</text>
</comment>
<evidence type="ECO:0000313" key="2">
    <source>
        <dbReference type="EMBL" id="GIG32201.1"/>
    </source>
</evidence>
<gene>
    <name evidence="3" type="ORF">BKA21_002562</name>
    <name evidence="2" type="ORF">Col01nite_13600</name>
</gene>
<name>A0A7Y9FGZ5_9CELL</name>
<organism evidence="3 4">
    <name type="scientific">Cellulomonas oligotrophica</name>
    <dbReference type="NCBI Taxonomy" id="931536"/>
    <lineage>
        <taxon>Bacteria</taxon>
        <taxon>Bacillati</taxon>
        <taxon>Actinomycetota</taxon>
        <taxon>Actinomycetes</taxon>
        <taxon>Micrococcales</taxon>
        <taxon>Cellulomonadaceae</taxon>
        <taxon>Cellulomonas</taxon>
    </lineage>
</organism>
<protein>
    <submittedName>
        <fullName evidence="3">Uncharacterized protein</fullName>
    </submittedName>
</protein>